<reference evidence="1 2" key="1">
    <citation type="submission" date="2024-09" db="EMBL/GenBank/DDBJ databases">
        <title>Chromosome-scale assembly of Riccia fluitans.</title>
        <authorList>
            <person name="Paukszto L."/>
            <person name="Sawicki J."/>
            <person name="Karawczyk K."/>
            <person name="Piernik-Szablinska J."/>
            <person name="Szczecinska M."/>
            <person name="Mazdziarz M."/>
        </authorList>
    </citation>
    <scope>NUCLEOTIDE SEQUENCE [LARGE SCALE GENOMIC DNA]</scope>
    <source>
        <strain evidence="1">Rf_01</strain>
        <tissue evidence="1">Aerial parts of the thallus</tissue>
    </source>
</reference>
<evidence type="ECO:0000313" key="1">
    <source>
        <dbReference type="EMBL" id="KAL2642291.1"/>
    </source>
</evidence>
<sequence>MDPIVKILAQSTNSRRDPRRSVVQMARRYVCSYLEHTMAEVVGEGRKSKNQWRQLQEKALDVNASFQVTHGLLETIDEAIRTKKNGGPLVYILFSITNSISKDQNQAFFHNKSQVTPLNVSLEHAQIEIEGSFINRSSAIRWQQGLKTLQEINNMLPDILMMQTTRGSTDKGERI</sequence>
<dbReference type="AlphaFoldDB" id="A0ABD1Z3F0"/>
<organism evidence="1 2">
    <name type="scientific">Riccia fluitans</name>
    <dbReference type="NCBI Taxonomy" id="41844"/>
    <lineage>
        <taxon>Eukaryota</taxon>
        <taxon>Viridiplantae</taxon>
        <taxon>Streptophyta</taxon>
        <taxon>Embryophyta</taxon>
        <taxon>Marchantiophyta</taxon>
        <taxon>Marchantiopsida</taxon>
        <taxon>Marchantiidae</taxon>
        <taxon>Marchantiales</taxon>
        <taxon>Ricciaceae</taxon>
        <taxon>Riccia</taxon>
    </lineage>
</organism>
<evidence type="ECO:0000313" key="2">
    <source>
        <dbReference type="Proteomes" id="UP001605036"/>
    </source>
</evidence>
<dbReference type="Proteomes" id="UP001605036">
    <property type="component" value="Unassembled WGS sequence"/>
</dbReference>
<comment type="caution">
    <text evidence="1">The sequence shown here is derived from an EMBL/GenBank/DDBJ whole genome shotgun (WGS) entry which is preliminary data.</text>
</comment>
<proteinExistence type="predicted"/>
<dbReference type="EMBL" id="JBHFFA010000002">
    <property type="protein sequence ID" value="KAL2642291.1"/>
    <property type="molecule type" value="Genomic_DNA"/>
</dbReference>
<gene>
    <name evidence="1" type="ORF">R1flu_009878</name>
</gene>
<accession>A0ABD1Z3F0</accession>
<name>A0ABD1Z3F0_9MARC</name>
<keyword evidence="2" id="KW-1185">Reference proteome</keyword>
<protein>
    <submittedName>
        <fullName evidence="1">Uncharacterized protein</fullName>
    </submittedName>
</protein>